<feature type="compositionally biased region" description="Low complexity" evidence="1">
    <location>
        <begin position="112"/>
        <end position="121"/>
    </location>
</feature>
<feature type="region of interest" description="Disordered" evidence="1">
    <location>
        <begin position="152"/>
        <end position="177"/>
    </location>
</feature>
<evidence type="ECO:0000313" key="3">
    <source>
        <dbReference type="Proteomes" id="UP000006319"/>
    </source>
</evidence>
<name>K6UCL8_PLACD</name>
<protein>
    <submittedName>
        <fullName evidence="2">Uncharacterized protein</fullName>
    </submittedName>
</protein>
<organism evidence="2 3">
    <name type="scientific">Plasmodium cynomolgi (strain B)</name>
    <dbReference type="NCBI Taxonomy" id="1120755"/>
    <lineage>
        <taxon>Eukaryota</taxon>
        <taxon>Sar</taxon>
        <taxon>Alveolata</taxon>
        <taxon>Apicomplexa</taxon>
        <taxon>Aconoidasida</taxon>
        <taxon>Haemosporida</taxon>
        <taxon>Plasmodiidae</taxon>
        <taxon>Plasmodium</taxon>
        <taxon>Plasmodium (Plasmodium)</taxon>
    </lineage>
</organism>
<keyword evidence="3" id="KW-1185">Reference proteome</keyword>
<dbReference type="RefSeq" id="XP_004225477.1">
    <property type="nucleotide sequence ID" value="XM_004225429.1"/>
</dbReference>
<dbReference type="eggNOG" id="ENOG502SBSF">
    <property type="taxonomic scope" value="Eukaryota"/>
</dbReference>
<gene>
    <name evidence="2" type="ORF">PCYB_042800</name>
</gene>
<dbReference type="VEuPathDB" id="PlasmoDB:PCYB_042800"/>
<proteinExistence type="predicted"/>
<dbReference type="OMA" id="LQCFNEN"/>
<sequence length="311" mass="35015">MVNTNSSHISYFAQNEGRNTENVVAAKDSSSSGKSTWASHKANNGNKFPFYLKLSMFGILVLVLQCFNENTFGNTFECEKIMQEGALDLGANRSLGELIRKESTSKQAIKTGSSSKGSSSSAHIEEVEDEDDDKKIYRKMAEESYKQKVEERYRAMSDDRPARVPGPRHNHHSQGPPKMSEQELIQLLRMLPPPPPAMQRRLGIVPGSSADRRLPFDSPEQMLQFLKFMNDRQNMMCGNGSCCDTGECGEEEEEKSIIKNIIRDVSNVAPYVLPAIPPLLMMFIGTQRTYLLLYTLSLIKDAYNFLQRVNN</sequence>
<dbReference type="Proteomes" id="UP000006319">
    <property type="component" value="Chromosome 4"/>
</dbReference>
<dbReference type="AlphaFoldDB" id="K6UCL8"/>
<evidence type="ECO:0000256" key="1">
    <source>
        <dbReference type="SAM" id="MobiDB-lite"/>
    </source>
</evidence>
<feature type="compositionally biased region" description="Basic and acidic residues" evidence="1">
    <location>
        <begin position="152"/>
        <end position="162"/>
    </location>
</feature>
<accession>K6UCL8</accession>
<dbReference type="GeneID" id="14695915"/>
<reference evidence="2 3" key="1">
    <citation type="journal article" date="2012" name="Nat. Genet.">
        <title>Plasmodium cynomolgi genome sequences provide insight into Plasmodium vivax and the monkey malaria clade.</title>
        <authorList>
            <person name="Tachibana S."/>
            <person name="Sullivan S.A."/>
            <person name="Kawai S."/>
            <person name="Nakamura S."/>
            <person name="Kim H.R."/>
            <person name="Goto N."/>
            <person name="Arisue N."/>
            <person name="Palacpac N.M.Q."/>
            <person name="Honma H."/>
            <person name="Yagi M."/>
            <person name="Tougan T."/>
            <person name="Katakai Y."/>
            <person name="Kaneko O."/>
            <person name="Mita T."/>
            <person name="Kita K."/>
            <person name="Yasutomi Y."/>
            <person name="Sutton P.L."/>
            <person name="Shakhbatyan R."/>
            <person name="Horii T."/>
            <person name="Yasunaga T."/>
            <person name="Barnwell J.W."/>
            <person name="Escalante A.A."/>
            <person name="Carlton J.M."/>
            <person name="Tanabe K."/>
        </authorList>
    </citation>
    <scope>NUCLEOTIDE SEQUENCE [LARGE SCALE GENOMIC DNA]</scope>
    <source>
        <strain evidence="2 3">B</strain>
    </source>
</reference>
<dbReference type="KEGG" id="pcy:PCYB_042800"/>
<dbReference type="PhylomeDB" id="K6UCL8"/>
<evidence type="ECO:0000313" key="2">
    <source>
        <dbReference type="EMBL" id="GAB65076.1"/>
    </source>
</evidence>
<feature type="region of interest" description="Disordered" evidence="1">
    <location>
        <begin position="102"/>
        <end position="136"/>
    </location>
</feature>
<dbReference type="EMBL" id="DF157096">
    <property type="protein sequence ID" value="GAB65076.1"/>
    <property type="molecule type" value="Genomic_DNA"/>
</dbReference>
<dbReference type="OrthoDB" id="385119at2759"/>